<reference evidence="3" key="1">
    <citation type="submission" date="2016-10" db="EMBL/GenBank/DDBJ databases">
        <authorList>
            <person name="Varghese N."/>
            <person name="Submissions S."/>
        </authorList>
    </citation>
    <scope>NUCLEOTIDE SEQUENCE [LARGE SCALE GENOMIC DNA]</scope>
    <source>
        <strain evidence="3">CGMCC 4.6609</strain>
    </source>
</reference>
<keyword evidence="1" id="KW-1133">Transmembrane helix</keyword>
<protein>
    <recommendedName>
        <fullName evidence="4">Acyltransferase family protein</fullName>
    </recommendedName>
</protein>
<evidence type="ECO:0000313" key="3">
    <source>
        <dbReference type="Proteomes" id="UP000199691"/>
    </source>
</evidence>
<keyword evidence="3" id="KW-1185">Reference proteome</keyword>
<feature type="transmembrane region" description="Helical" evidence="1">
    <location>
        <begin position="57"/>
        <end position="78"/>
    </location>
</feature>
<keyword evidence="1" id="KW-0812">Transmembrane</keyword>
<dbReference type="AlphaFoldDB" id="A0A1H0TSZ6"/>
<proteinExistence type="predicted"/>
<dbReference type="STRING" id="641025.SAMN05421507_110212"/>
<evidence type="ECO:0000313" key="2">
    <source>
        <dbReference type="EMBL" id="SDP57212.1"/>
    </source>
</evidence>
<name>A0A1H0TSZ6_9PSEU</name>
<organism evidence="2 3">
    <name type="scientific">Lentzea jiangxiensis</name>
    <dbReference type="NCBI Taxonomy" id="641025"/>
    <lineage>
        <taxon>Bacteria</taxon>
        <taxon>Bacillati</taxon>
        <taxon>Actinomycetota</taxon>
        <taxon>Actinomycetes</taxon>
        <taxon>Pseudonocardiales</taxon>
        <taxon>Pseudonocardiaceae</taxon>
        <taxon>Lentzea</taxon>
    </lineage>
</organism>
<gene>
    <name evidence="2" type="ORF">SAMN05421507_110212</name>
</gene>
<evidence type="ECO:0008006" key="4">
    <source>
        <dbReference type="Google" id="ProtNLM"/>
    </source>
</evidence>
<keyword evidence="1" id="KW-0472">Membrane</keyword>
<dbReference type="Proteomes" id="UP000199691">
    <property type="component" value="Unassembled WGS sequence"/>
</dbReference>
<accession>A0A1H0TSZ6</accession>
<feature type="transmembrane region" description="Helical" evidence="1">
    <location>
        <begin position="26"/>
        <end position="45"/>
    </location>
</feature>
<sequence length="106" mass="11635">MDGVLRRADSSLTEGKRYAKIETGFAWLRLVGAVLVVVEHSFPLIDPSRIGMFPKSWNLSPGYFALMAFFAMSGYQIADSWHRDRRGGATCSSGPCASGRPCSWSS</sequence>
<evidence type="ECO:0000256" key="1">
    <source>
        <dbReference type="SAM" id="Phobius"/>
    </source>
</evidence>
<dbReference type="EMBL" id="FNIX01000010">
    <property type="protein sequence ID" value="SDP57212.1"/>
    <property type="molecule type" value="Genomic_DNA"/>
</dbReference>